<name>A0A843UFL9_COLES</name>
<organism evidence="2 3">
    <name type="scientific">Colocasia esculenta</name>
    <name type="common">Wild taro</name>
    <name type="synonym">Arum esculentum</name>
    <dbReference type="NCBI Taxonomy" id="4460"/>
    <lineage>
        <taxon>Eukaryota</taxon>
        <taxon>Viridiplantae</taxon>
        <taxon>Streptophyta</taxon>
        <taxon>Embryophyta</taxon>
        <taxon>Tracheophyta</taxon>
        <taxon>Spermatophyta</taxon>
        <taxon>Magnoliopsida</taxon>
        <taxon>Liliopsida</taxon>
        <taxon>Araceae</taxon>
        <taxon>Aroideae</taxon>
        <taxon>Colocasieae</taxon>
        <taxon>Colocasia</taxon>
    </lineage>
</organism>
<feature type="compositionally biased region" description="Basic and acidic residues" evidence="1">
    <location>
        <begin position="271"/>
        <end position="280"/>
    </location>
</feature>
<proteinExistence type="predicted"/>
<sequence length="302" mass="34024">MRAIRHALGGLLTSGLKRRRPPTSHLGCDVGLRRVLNCNAFLRNPGQTKLSQALLDQGELLRGSFGRLEVLEMCGACSRREDVAWSGGNAERSPVFAFFVKVFEGKNEVRLLSLGRLRSRKTRIHISVLLKRRRQGHCRVQEGALASVAFRSKEGDTASVSLPGSQPSMSTSLRRLPWWRSRFVSALLVWVRRRHPPRRNQRSDAGYVAIRLGCLSNLERLSPSMESFLNPIYNSENPDAAFHNPQDYEESLPHDLFDEVARPWVATVHTSEGRHRDEGSPSRNTHPPQSDDQAAQLLRLIP</sequence>
<reference evidence="2" key="1">
    <citation type="submission" date="2017-07" db="EMBL/GenBank/DDBJ databases">
        <title>Taro Niue Genome Assembly and Annotation.</title>
        <authorList>
            <person name="Atibalentja N."/>
            <person name="Keating K."/>
            <person name="Fields C.J."/>
        </authorList>
    </citation>
    <scope>NUCLEOTIDE SEQUENCE</scope>
    <source>
        <strain evidence="2">Niue_2</strain>
        <tissue evidence="2">Leaf</tissue>
    </source>
</reference>
<keyword evidence="3" id="KW-1185">Reference proteome</keyword>
<gene>
    <name evidence="2" type="ORF">Taro_017179</name>
</gene>
<dbReference type="Proteomes" id="UP000652761">
    <property type="component" value="Unassembled WGS sequence"/>
</dbReference>
<accession>A0A843UFL9</accession>
<dbReference type="AlphaFoldDB" id="A0A843UFL9"/>
<dbReference type="EMBL" id="NMUH01000778">
    <property type="protein sequence ID" value="MQL84662.1"/>
    <property type="molecule type" value="Genomic_DNA"/>
</dbReference>
<feature type="compositionally biased region" description="Polar residues" evidence="1">
    <location>
        <begin position="281"/>
        <end position="293"/>
    </location>
</feature>
<comment type="caution">
    <text evidence="2">The sequence shown here is derived from an EMBL/GenBank/DDBJ whole genome shotgun (WGS) entry which is preliminary data.</text>
</comment>
<protein>
    <submittedName>
        <fullName evidence="2">Uncharacterized protein</fullName>
    </submittedName>
</protein>
<evidence type="ECO:0000313" key="2">
    <source>
        <dbReference type="EMBL" id="MQL84662.1"/>
    </source>
</evidence>
<evidence type="ECO:0000313" key="3">
    <source>
        <dbReference type="Proteomes" id="UP000652761"/>
    </source>
</evidence>
<feature type="region of interest" description="Disordered" evidence="1">
    <location>
        <begin position="270"/>
        <end position="302"/>
    </location>
</feature>
<evidence type="ECO:0000256" key="1">
    <source>
        <dbReference type="SAM" id="MobiDB-lite"/>
    </source>
</evidence>